<keyword evidence="2" id="KW-1185">Reference proteome</keyword>
<dbReference type="Proteomes" id="UP000006443">
    <property type="component" value="Unassembled WGS sequence"/>
</dbReference>
<reference evidence="1 2" key="1">
    <citation type="submission" date="2009-02" db="EMBL/GenBank/DDBJ databases">
        <title>Sequencing of the draft genome and assembly of Dethiobacter alkaliphilus AHT 1.</title>
        <authorList>
            <consortium name="US DOE Joint Genome Institute (JGI-PGF)"/>
            <person name="Lucas S."/>
            <person name="Copeland A."/>
            <person name="Lapidus A."/>
            <person name="Glavina del Rio T."/>
            <person name="Dalin E."/>
            <person name="Tice H."/>
            <person name="Bruce D."/>
            <person name="Goodwin L."/>
            <person name="Pitluck S."/>
            <person name="Larimer F."/>
            <person name="Land M.L."/>
            <person name="Hauser L."/>
            <person name="Muyzer G."/>
        </authorList>
    </citation>
    <scope>NUCLEOTIDE SEQUENCE [LARGE SCALE GENOMIC DNA]</scope>
    <source>
        <strain evidence="1 2">AHT 1</strain>
    </source>
</reference>
<dbReference type="OrthoDB" id="1649278at2"/>
<dbReference type="EMBL" id="ACJM01000017">
    <property type="protein sequence ID" value="EEG76433.1"/>
    <property type="molecule type" value="Genomic_DNA"/>
</dbReference>
<dbReference type="NCBIfam" id="TIGR02832">
    <property type="entry name" value="spo_yunB"/>
    <property type="match status" value="1"/>
</dbReference>
<dbReference type="eggNOG" id="ENOG5031XUS">
    <property type="taxonomic scope" value="Bacteria"/>
</dbReference>
<evidence type="ECO:0000313" key="1">
    <source>
        <dbReference type="EMBL" id="EEG76433.1"/>
    </source>
</evidence>
<protein>
    <submittedName>
        <fullName evidence="1">Sporulation protein YunB</fullName>
    </submittedName>
</protein>
<sequence>MLSRKVYVSREAFIFFLIAVFIFGIIRMFLYFDRNLRPTILSVASARADIIATEAINSAVSEKVARNILYQDLILLEKDREGRIVMAQTNNMEVNRLMSETTMRVQETLTSLKGEKIYIPLGQALGSYLLANVGPRIPITLIPIGFVNTEIIDQFEEAGINQVRHKIYLDIHAEVEIIIPFVSQVTKVSTTVPIVDANYIGEVPDTVINLQFPSGQTAPLPPSPQLPAEP</sequence>
<dbReference type="RefSeq" id="WP_008518312.1">
    <property type="nucleotide sequence ID" value="NZ_ACJM01000017.1"/>
</dbReference>
<dbReference type="Pfam" id="PF09560">
    <property type="entry name" value="Spore_YunB"/>
    <property type="match status" value="1"/>
</dbReference>
<evidence type="ECO:0000313" key="2">
    <source>
        <dbReference type="Proteomes" id="UP000006443"/>
    </source>
</evidence>
<dbReference type="AlphaFoldDB" id="C0GJL1"/>
<dbReference type="PIRSF" id="PIRSF021383">
    <property type="entry name" value="YunB"/>
    <property type="match status" value="1"/>
</dbReference>
<dbReference type="STRING" id="555088.DealDRAFT_2670"/>
<dbReference type="InterPro" id="IPR014197">
    <property type="entry name" value="Sporulation_prot_YunB"/>
</dbReference>
<comment type="caution">
    <text evidence="1">The sequence shown here is derived from an EMBL/GenBank/DDBJ whole genome shotgun (WGS) entry which is preliminary data.</text>
</comment>
<accession>C0GJL1</accession>
<organism evidence="1 2">
    <name type="scientific">Dethiobacter alkaliphilus AHT 1</name>
    <dbReference type="NCBI Taxonomy" id="555088"/>
    <lineage>
        <taxon>Bacteria</taxon>
        <taxon>Bacillati</taxon>
        <taxon>Bacillota</taxon>
        <taxon>Dethiobacteria</taxon>
        <taxon>Dethiobacterales</taxon>
        <taxon>Dethiobacteraceae</taxon>
        <taxon>Dethiobacter</taxon>
    </lineage>
</organism>
<proteinExistence type="predicted"/>
<name>C0GJL1_DETAL</name>
<gene>
    <name evidence="1" type="ORF">DealDRAFT_2670</name>
</gene>